<dbReference type="GO" id="GO:0009298">
    <property type="term" value="P:GDP-mannose biosynthetic process"/>
    <property type="evidence" value="ECO:0007669"/>
    <property type="project" value="TreeGrafter"/>
</dbReference>
<dbReference type="InterPro" id="IPR029044">
    <property type="entry name" value="Nucleotide-diphossugar_trans"/>
</dbReference>
<dbReference type="SUPFAM" id="SSF51182">
    <property type="entry name" value="RmlC-like cupins"/>
    <property type="match status" value="1"/>
</dbReference>
<reference evidence="3 4" key="2">
    <citation type="journal article" date="2016" name="Genome Announc.">
        <title>Complete Genome Sequences of Two Interactive Moderate Thermophiles, Paenibacillus napthalenovorans 32O-Y and Paenibacillus sp. 32O-W.</title>
        <authorList>
            <person name="Butler R.R.III."/>
            <person name="Wang J."/>
            <person name="Stark B.C."/>
            <person name="Pombert J.F."/>
        </authorList>
    </citation>
    <scope>NUCLEOTIDE SEQUENCE [LARGE SCALE GENOMIC DNA]</scope>
    <source>
        <strain evidence="3 4">32O-Y</strain>
    </source>
</reference>
<gene>
    <name evidence="3" type="ORF">IJ22_43810</name>
</gene>
<keyword evidence="4" id="KW-1185">Reference proteome</keyword>
<feature type="domain" description="Nucleotidyl transferase" evidence="1">
    <location>
        <begin position="4"/>
        <end position="264"/>
    </location>
</feature>
<sequence length="459" mass="51344">MRIVLLSGGSGKRLWPLSNEIRSKIFLKLLESPDGVKESMIQRICRQLESAGLLPYTSIVTHQSQIEITINHIGDRVPIISEPHKRGTFTAVALAAAYFHSKVHADADETVCIIPVDLFVEESFFHIFHQMPHILSQSQADLALLGTTPTHASSQYGYIVPKIQNKAEYYPVAQFVEKPDANHASFLIQKNALWNCGVFAFSLRFMLSYLSSRGLPVEYEEWLDRYEQLPELSFDHEVVEKTGHTVVIPYGGTWNDLGSWDTLANHLGSSVVGLGQVSDDSVNTQLVNELSFPVHVIDVSDIIVAASADGILVASKTNANRIKQQVNSILRRPMYDERRWGTCRVLDYSKTEKETETLIKKIEMHAGKNMSYHSHQKRREVWTVISGSGELILEGRLSTIQTGDVIQIPCGAKHTVKAITPLVFIEVQIGNDLNEEDITRVAVTWEKAIEYGNKGEPPA</sequence>
<dbReference type="OrthoDB" id="9806359at2"/>
<dbReference type="Pfam" id="PF01050">
    <property type="entry name" value="MannoseP_isomer"/>
    <property type="match status" value="1"/>
</dbReference>
<dbReference type="InterPro" id="IPR011051">
    <property type="entry name" value="RmlC_Cupin_sf"/>
</dbReference>
<dbReference type="GO" id="GO:0005976">
    <property type="term" value="P:polysaccharide metabolic process"/>
    <property type="evidence" value="ECO:0007669"/>
    <property type="project" value="InterPro"/>
</dbReference>
<proteinExistence type="predicted"/>
<evidence type="ECO:0000313" key="3">
    <source>
        <dbReference type="EMBL" id="ALS24667.1"/>
    </source>
</evidence>
<dbReference type="PATRIC" id="fig|162209.4.peg.4625"/>
<dbReference type="Gene3D" id="3.90.550.10">
    <property type="entry name" value="Spore Coat Polysaccharide Biosynthesis Protein SpsA, Chain A"/>
    <property type="match status" value="1"/>
</dbReference>
<organism evidence="3 4">
    <name type="scientific">Paenibacillus naphthalenovorans</name>
    <dbReference type="NCBI Taxonomy" id="162209"/>
    <lineage>
        <taxon>Bacteria</taxon>
        <taxon>Bacillati</taxon>
        <taxon>Bacillota</taxon>
        <taxon>Bacilli</taxon>
        <taxon>Bacillales</taxon>
        <taxon>Paenibacillaceae</taxon>
        <taxon>Paenibacillus</taxon>
    </lineage>
</organism>
<dbReference type="CDD" id="cd02213">
    <property type="entry name" value="cupin_PMI_typeII_C"/>
    <property type="match status" value="1"/>
</dbReference>
<dbReference type="InterPro" id="IPR051161">
    <property type="entry name" value="Mannose-6P_isomerase_type2"/>
</dbReference>
<name>A0A0U2INI0_9BACL</name>
<dbReference type="AlphaFoldDB" id="A0A0U2INI0"/>
<keyword evidence="3" id="KW-0808">Transferase</keyword>
<dbReference type="RefSeq" id="WP_062410254.1">
    <property type="nucleotide sequence ID" value="NZ_CP013652.1"/>
</dbReference>
<dbReference type="InterPro" id="IPR014710">
    <property type="entry name" value="RmlC-like_jellyroll"/>
</dbReference>
<dbReference type="InterPro" id="IPR001538">
    <property type="entry name" value="Man6P_isomerase-2_C"/>
</dbReference>
<evidence type="ECO:0000259" key="1">
    <source>
        <dbReference type="Pfam" id="PF00483"/>
    </source>
</evidence>
<dbReference type="Gene3D" id="2.60.120.10">
    <property type="entry name" value="Jelly Rolls"/>
    <property type="match status" value="1"/>
</dbReference>
<dbReference type="EMBL" id="CP013652">
    <property type="protein sequence ID" value="ALS24667.1"/>
    <property type="molecule type" value="Genomic_DNA"/>
</dbReference>
<dbReference type="SUPFAM" id="SSF53448">
    <property type="entry name" value="Nucleotide-diphospho-sugar transferases"/>
    <property type="match status" value="1"/>
</dbReference>
<feature type="domain" description="Mannose-6-phosphate isomerase type II C-terminal" evidence="2">
    <location>
        <begin position="338"/>
        <end position="441"/>
    </location>
</feature>
<dbReference type="STRING" id="162209.IJ22_43810"/>
<dbReference type="Proteomes" id="UP000061660">
    <property type="component" value="Chromosome"/>
</dbReference>
<dbReference type="Pfam" id="PF00483">
    <property type="entry name" value="NTP_transferase"/>
    <property type="match status" value="1"/>
</dbReference>
<accession>A0A0U2INI0</accession>
<evidence type="ECO:0000259" key="2">
    <source>
        <dbReference type="Pfam" id="PF01050"/>
    </source>
</evidence>
<dbReference type="InterPro" id="IPR005835">
    <property type="entry name" value="NTP_transferase_dom"/>
</dbReference>
<dbReference type="PANTHER" id="PTHR46390:SF1">
    <property type="entry name" value="MANNOSE-1-PHOSPHATE GUANYLYLTRANSFERASE"/>
    <property type="match status" value="1"/>
</dbReference>
<evidence type="ECO:0000313" key="4">
    <source>
        <dbReference type="Proteomes" id="UP000061660"/>
    </source>
</evidence>
<protein>
    <submittedName>
        <fullName evidence="3">Mannose-1-phosphate guanylyltransferase</fullName>
    </submittedName>
</protein>
<dbReference type="PANTHER" id="PTHR46390">
    <property type="entry name" value="MANNOSE-1-PHOSPHATE GUANYLYLTRANSFERASE"/>
    <property type="match status" value="1"/>
</dbReference>
<dbReference type="KEGG" id="pnp:IJ22_43810"/>
<dbReference type="GO" id="GO:0004475">
    <property type="term" value="F:mannose-1-phosphate guanylyltransferase (GTP) activity"/>
    <property type="evidence" value="ECO:0007669"/>
    <property type="project" value="TreeGrafter"/>
</dbReference>
<reference evidence="4" key="1">
    <citation type="submission" date="2015-12" db="EMBL/GenBank/DDBJ databases">
        <title>Complete genome sequences of two moderately thermophilic Paenibacillus species.</title>
        <authorList>
            <person name="Butler R.III."/>
            <person name="Wang J."/>
            <person name="Stark B.C."/>
            <person name="Pombert J.-F."/>
        </authorList>
    </citation>
    <scope>NUCLEOTIDE SEQUENCE [LARGE SCALE GENOMIC DNA]</scope>
    <source>
        <strain evidence="4">32O-Y</strain>
    </source>
</reference>
<keyword evidence="3" id="KW-0548">Nucleotidyltransferase</keyword>